<protein>
    <submittedName>
        <fullName evidence="2">Uncharacterized protein</fullName>
    </submittedName>
</protein>
<dbReference type="Proteomes" id="UP001469553">
    <property type="component" value="Unassembled WGS sequence"/>
</dbReference>
<evidence type="ECO:0000313" key="2">
    <source>
        <dbReference type="EMBL" id="MEQ2288275.1"/>
    </source>
</evidence>
<reference evidence="2 3" key="1">
    <citation type="submission" date="2021-06" db="EMBL/GenBank/DDBJ databases">
        <authorList>
            <person name="Palmer J.M."/>
        </authorList>
    </citation>
    <scope>NUCLEOTIDE SEQUENCE [LARGE SCALE GENOMIC DNA]</scope>
    <source>
        <strain evidence="2 3">AS_MEX2019</strain>
        <tissue evidence="2">Muscle</tissue>
    </source>
</reference>
<keyword evidence="3" id="KW-1185">Reference proteome</keyword>
<accession>A0ABV0Y401</accession>
<organism evidence="2 3">
    <name type="scientific">Ameca splendens</name>
    <dbReference type="NCBI Taxonomy" id="208324"/>
    <lineage>
        <taxon>Eukaryota</taxon>
        <taxon>Metazoa</taxon>
        <taxon>Chordata</taxon>
        <taxon>Craniata</taxon>
        <taxon>Vertebrata</taxon>
        <taxon>Euteleostomi</taxon>
        <taxon>Actinopterygii</taxon>
        <taxon>Neopterygii</taxon>
        <taxon>Teleostei</taxon>
        <taxon>Neoteleostei</taxon>
        <taxon>Acanthomorphata</taxon>
        <taxon>Ovalentaria</taxon>
        <taxon>Atherinomorphae</taxon>
        <taxon>Cyprinodontiformes</taxon>
        <taxon>Goodeidae</taxon>
        <taxon>Ameca</taxon>
    </lineage>
</organism>
<feature type="non-terminal residue" evidence="2">
    <location>
        <position position="1"/>
    </location>
</feature>
<feature type="compositionally biased region" description="Polar residues" evidence="1">
    <location>
        <begin position="59"/>
        <end position="74"/>
    </location>
</feature>
<proteinExistence type="predicted"/>
<comment type="caution">
    <text evidence="2">The sequence shown here is derived from an EMBL/GenBank/DDBJ whole genome shotgun (WGS) entry which is preliminary data.</text>
</comment>
<evidence type="ECO:0000256" key="1">
    <source>
        <dbReference type="SAM" id="MobiDB-lite"/>
    </source>
</evidence>
<feature type="region of interest" description="Disordered" evidence="1">
    <location>
        <begin position="58"/>
        <end position="81"/>
    </location>
</feature>
<dbReference type="EMBL" id="JAHRIP010020602">
    <property type="protein sequence ID" value="MEQ2288275.1"/>
    <property type="molecule type" value="Genomic_DNA"/>
</dbReference>
<name>A0ABV0Y401_9TELE</name>
<gene>
    <name evidence="2" type="ORF">AMECASPLE_021053</name>
</gene>
<evidence type="ECO:0000313" key="3">
    <source>
        <dbReference type="Proteomes" id="UP001469553"/>
    </source>
</evidence>
<sequence length="81" mass="8961">VYLYISGKVRKRATSIPLILARPAGAIGPLRRRPRGRTYMFQFASPVFGVVEDTGMHSHPQSIAANHHSPQPFQSLPRAVP</sequence>